<dbReference type="AlphaFoldDB" id="A0A6A3PJV5"/>
<dbReference type="Proteomes" id="UP000433483">
    <property type="component" value="Unassembled WGS sequence"/>
</dbReference>
<keyword evidence="3" id="KW-1185">Reference proteome</keyword>
<comment type="caution">
    <text evidence="1">The sequence shown here is derived from an EMBL/GenBank/DDBJ whole genome shotgun (WGS) entry which is preliminary data.</text>
</comment>
<dbReference type="EMBL" id="QXGA01007623">
    <property type="protein sequence ID" value="KAE9059779.1"/>
    <property type="molecule type" value="Genomic_DNA"/>
</dbReference>
<evidence type="ECO:0000313" key="4">
    <source>
        <dbReference type="Proteomes" id="UP000440732"/>
    </source>
</evidence>
<protein>
    <submittedName>
        <fullName evidence="1">Uncharacterized protein</fullName>
    </submittedName>
</protein>
<accession>A0A6A3PJV5</accession>
<organism evidence="1 4">
    <name type="scientific">Phytophthora fragariae</name>
    <dbReference type="NCBI Taxonomy" id="53985"/>
    <lineage>
        <taxon>Eukaryota</taxon>
        <taxon>Sar</taxon>
        <taxon>Stramenopiles</taxon>
        <taxon>Oomycota</taxon>
        <taxon>Peronosporomycetes</taxon>
        <taxon>Peronosporales</taxon>
        <taxon>Peronosporaceae</taxon>
        <taxon>Phytophthora</taxon>
    </lineage>
</organism>
<gene>
    <name evidence="2" type="ORF">PF005_g31499</name>
    <name evidence="1" type="ORF">PF006_g31794</name>
</gene>
<evidence type="ECO:0000313" key="2">
    <source>
        <dbReference type="EMBL" id="KAE9160795.1"/>
    </source>
</evidence>
<dbReference type="EMBL" id="QXGB01006460">
    <property type="protein sequence ID" value="KAE9160795.1"/>
    <property type="molecule type" value="Genomic_DNA"/>
</dbReference>
<sequence>MTAQRFLAVVELKVQVVKSLITLLSMITPRTPKWMLHIGFSESDLIKITCYSSGKTRKALVTIV</sequence>
<evidence type="ECO:0000313" key="3">
    <source>
        <dbReference type="Proteomes" id="UP000433483"/>
    </source>
</evidence>
<dbReference type="Proteomes" id="UP000440732">
    <property type="component" value="Unassembled WGS sequence"/>
</dbReference>
<proteinExistence type="predicted"/>
<evidence type="ECO:0000313" key="1">
    <source>
        <dbReference type="EMBL" id="KAE9059779.1"/>
    </source>
</evidence>
<name>A0A6A3PJV5_9STRA</name>
<reference evidence="3 4" key="1">
    <citation type="submission" date="2018-08" db="EMBL/GenBank/DDBJ databases">
        <title>Genomic investigation of the strawberry pathogen Phytophthora fragariae indicates pathogenicity is determined by transcriptional variation in three key races.</title>
        <authorList>
            <person name="Adams T.M."/>
            <person name="Armitage A.D."/>
            <person name="Sobczyk M.K."/>
            <person name="Bates H.J."/>
            <person name="Dunwell J.M."/>
            <person name="Nellist C.F."/>
            <person name="Harrison R.J."/>
        </authorList>
    </citation>
    <scope>NUCLEOTIDE SEQUENCE [LARGE SCALE GENOMIC DNA]</scope>
    <source>
        <strain evidence="2 3">NOV-27</strain>
        <strain evidence="1 4">NOV-5</strain>
    </source>
</reference>